<sequence length="109" mass="12297">MRNPKGRFEDLASLQTGESGRAMRMFLMAYEYGSTTVPLTRCAELFGYSPDEAAKRAARAALPVPAFRCGSQKSPWLVNVEDLADYIESQRRQALQEWQKVNGITHRLS</sequence>
<evidence type="ECO:0000313" key="1">
    <source>
        <dbReference type="EMBL" id="QJD69259.1"/>
    </source>
</evidence>
<dbReference type="RefSeq" id="WP_169707407.1">
    <property type="nucleotide sequence ID" value="NZ_CP051651.1"/>
</dbReference>
<reference evidence="1 2" key="1">
    <citation type="submission" date="2020-04" db="EMBL/GenBank/DDBJ databases">
        <title>Genome-Wide Identification of 5-Methylcytosine Sites in Bacterial Genomes By High-Throughput Sequencing of MspJI Restriction Fragments.</title>
        <authorList>
            <person name="Wu V."/>
        </authorList>
    </citation>
    <scope>NUCLEOTIDE SEQUENCE [LARGE SCALE GENOMIC DNA]</scope>
    <source>
        <strain evidence="1 2">NEB122</strain>
    </source>
</reference>
<dbReference type="InterPro" id="IPR020518">
    <property type="entry name" value="Tscrpt_reg_PrtN"/>
</dbReference>
<proteinExistence type="predicted"/>
<accession>A0A7Z2VCR3</accession>
<organism evidence="1 2">
    <name type="scientific">Xanthomonas campestris pv. badrii</name>
    <dbReference type="NCBI Taxonomy" id="149696"/>
    <lineage>
        <taxon>Bacteria</taxon>
        <taxon>Pseudomonadati</taxon>
        <taxon>Pseudomonadota</taxon>
        <taxon>Gammaproteobacteria</taxon>
        <taxon>Lysobacterales</taxon>
        <taxon>Lysobacteraceae</taxon>
        <taxon>Xanthomonas</taxon>
    </lineage>
</organism>
<dbReference type="Pfam" id="PF11112">
    <property type="entry name" value="PyocinActivator"/>
    <property type="match status" value="1"/>
</dbReference>
<name>A0A7Z2VCR3_XANCA</name>
<evidence type="ECO:0000313" key="2">
    <source>
        <dbReference type="Proteomes" id="UP000503498"/>
    </source>
</evidence>
<dbReference type="Proteomes" id="UP000503498">
    <property type="component" value="Chromosome"/>
</dbReference>
<gene>
    <name evidence="1" type="ORF">HG421_17145</name>
</gene>
<dbReference type="AlphaFoldDB" id="A0A7Z2VCR3"/>
<reference evidence="1 2" key="2">
    <citation type="submission" date="2020-04" db="EMBL/GenBank/DDBJ databases">
        <authorList>
            <person name="Fomenkov A."/>
            <person name="Anton B.P."/>
            <person name="Roberts R.J."/>
        </authorList>
    </citation>
    <scope>NUCLEOTIDE SEQUENCE [LARGE SCALE GENOMIC DNA]</scope>
    <source>
        <strain evidence="1 2">NEB122</strain>
    </source>
</reference>
<dbReference type="GO" id="GO:0006355">
    <property type="term" value="P:regulation of DNA-templated transcription"/>
    <property type="evidence" value="ECO:0007669"/>
    <property type="project" value="InterPro"/>
</dbReference>
<protein>
    <submittedName>
        <fullName evidence="1">Pyocin activator protein PrtN</fullName>
    </submittedName>
</protein>
<dbReference type="EMBL" id="CP051651">
    <property type="protein sequence ID" value="QJD69259.1"/>
    <property type="molecule type" value="Genomic_DNA"/>
</dbReference>